<keyword evidence="2" id="KW-1185">Reference proteome</keyword>
<evidence type="ECO:0000313" key="1">
    <source>
        <dbReference type="EMBL" id="MFC7668394.1"/>
    </source>
</evidence>
<dbReference type="InterPro" id="IPR015424">
    <property type="entry name" value="PyrdxlP-dep_Trfase"/>
</dbReference>
<evidence type="ECO:0000313" key="2">
    <source>
        <dbReference type="Proteomes" id="UP001596513"/>
    </source>
</evidence>
<dbReference type="Gene3D" id="3.90.1150.10">
    <property type="entry name" value="Aspartate Aminotransferase, domain 1"/>
    <property type="match status" value="1"/>
</dbReference>
<comment type="caution">
    <text evidence="1">The sequence shown here is derived from an EMBL/GenBank/DDBJ whole genome shotgun (WGS) entry which is preliminary data.</text>
</comment>
<organism evidence="1 2">
    <name type="scientific">Hymenobacter humi</name>
    <dbReference type="NCBI Taxonomy" id="1411620"/>
    <lineage>
        <taxon>Bacteria</taxon>
        <taxon>Pseudomonadati</taxon>
        <taxon>Bacteroidota</taxon>
        <taxon>Cytophagia</taxon>
        <taxon>Cytophagales</taxon>
        <taxon>Hymenobacteraceae</taxon>
        <taxon>Hymenobacter</taxon>
    </lineage>
</organism>
<reference evidence="2" key="1">
    <citation type="journal article" date="2019" name="Int. J. Syst. Evol. Microbiol.">
        <title>The Global Catalogue of Microorganisms (GCM) 10K type strain sequencing project: providing services to taxonomists for standard genome sequencing and annotation.</title>
        <authorList>
            <consortium name="The Broad Institute Genomics Platform"/>
            <consortium name="The Broad Institute Genome Sequencing Center for Infectious Disease"/>
            <person name="Wu L."/>
            <person name="Ma J."/>
        </authorList>
    </citation>
    <scope>NUCLEOTIDE SEQUENCE [LARGE SCALE GENOMIC DNA]</scope>
    <source>
        <strain evidence="2">JCM 19635</strain>
    </source>
</reference>
<evidence type="ECO:0008006" key="3">
    <source>
        <dbReference type="Google" id="ProtNLM"/>
    </source>
</evidence>
<gene>
    <name evidence="1" type="ORF">ACFQT0_14180</name>
</gene>
<protein>
    <recommendedName>
        <fullName evidence="3">Aminotransferase class III-fold pyridoxal phosphate-dependent enzyme</fullName>
    </recommendedName>
</protein>
<dbReference type="EMBL" id="JBHTEK010000001">
    <property type="protein sequence ID" value="MFC7668394.1"/>
    <property type="molecule type" value="Genomic_DNA"/>
</dbReference>
<dbReference type="SUPFAM" id="SSF53383">
    <property type="entry name" value="PLP-dependent transferases"/>
    <property type="match status" value="1"/>
</dbReference>
<accession>A0ABW2U5V4</accession>
<sequence>MKNRDTKEPMAPWNATADQMAIMNQVAAKIRELGMYTFVRWSYIFICPPLTITKDEIDEGLAIISEAISIADKHVY</sequence>
<proteinExistence type="predicted"/>
<dbReference type="Proteomes" id="UP001596513">
    <property type="component" value="Unassembled WGS sequence"/>
</dbReference>
<name>A0ABW2U5V4_9BACT</name>
<dbReference type="RefSeq" id="WP_380203675.1">
    <property type="nucleotide sequence ID" value="NZ_JBHTEK010000001.1"/>
</dbReference>
<dbReference type="InterPro" id="IPR015422">
    <property type="entry name" value="PyrdxlP-dep_Trfase_small"/>
</dbReference>